<dbReference type="Proteomes" id="UP000001402">
    <property type="component" value="Chromosome"/>
</dbReference>
<evidence type="ECO:0000313" key="3">
    <source>
        <dbReference type="EMBL" id="ADU42248.1"/>
    </source>
</evidence>
<name>E6VLJ5_RHOPX</name>
<dbReference type="AlphaFoldDB" id="E6VLJ5"/>
<reference evidence="3" key="1">
    <citation type="submission" date="2010-12" db="EMBL/GenBank/DDBJ databases">
        <title>Complete sequence of Rhodopseudomonas palustris DX-1.</title>
        <authorList>
            <consortium name="US DOE Joint Genome Institute"/>
            <person name="Lucas S."/>
            <person name="Copeland A."/>
            <person name="Lapidus A."/>
            <person name="Cheng J.-F."/>
            <person name="Goodwin L."/>
            <person name="Pitluck S."/>
            <person name="Misra M."/>
            <person name="Chertkov O."/>
            <person name="Detter J.C."/>
            <person name="Han C."/>
            <person name="Tapia R."/>
            <person name="Land M."/>
            <person name="Hauser L."/>
            <person name="Kyrpides N."/>
            <person name="Ivanova N."/>
            <person name="Ovchinnikova G."/>
            <person name="Logan B."/>
            <person name="Oda Y."/>
            <person name="Harwood C."/>
            <person name="Woyke T."/>
        </authorList>
    </citation>
    <scope>NUCLEOTIDE SEQUENCE [LARGE SCALE GENOMIC DNA]</scope>
    <source>
        <strain evidence="3">DX-1</strain>
    </source>
</reference>
<feature type="compositionally biased region" description="Basic residues" evidence="1">
    <location>
        <begin position="147"/>
        <end position="158"/>
    </location>
</feature>
<dbReference type="HOGENOM" id="CLU_114429_1_0_5"/>
<evidence type="ECO:0000256" key="1">
    <source>
        <dbReference type="SAM" id="MobiDB-lite"/>
    </source>
</evidence>
<dbReference type="Pfam" id="PF26395">
    <property type="entry name" value="E2-CBASS"/>
    <property type="match status" value="1"/>
</dbReference>
<proteinExistence type="predicted"/>
<gene>
    <name evidence="3" type="ordered locus">Rpdx1_0610</name>
</gene>
<feature type="domain" description="Type II CBASS E2 protein" evidence="2">
    <location>
        <begin position="24"/>
        <end position="137"/>
    </location>
</feature>
<feature type="region of interest" description="Disordered" evidence="1">
    <location>
        <begin position="132"/>
        <end position="158"/>
    </location>
</feature>
<accession>E6VLJ5</accession>
<dbReference type="EMBL" id="CP002418">
    <property type="protein sequence ID" value="ADU42248.1"/>
    <property type="molecule type" value="Genomic_DNA"/>
</dbReference>
<dbReference type="eggNOG" id="ENOG50331KJ">
    <property type="taxonomic scope" value="Bacteria"/>
</dbReference>
<dbReference type="KEGG" id="rpx:Rpdx1_0610"/>
<evidence type="ECO:0000313" key="4">
    <source>
        <dbReference type="Proteomes" id="UP000001402"/>
    </source>
</evidence>
<protein>
    <recommendedName>
        <fullName evidence="2">Type II CBASS E2 protein domain-containing protein</fullName>
    </recommendedName>
</protein>
<dbReference type="STRING" id="652103.Rpdx1_0610"/>
<dbReference type="InterPro" id="IPR058588">
    <property type="entry name" value="E2-CBASS"/>
</dbReference>
<sequence>MFSRDRPDLTPAQQFMFLRANPICTGTGRLHATGFIWDYRDRPTPLSREYSMRITFQRGETPSVFVTDPELSALAGERPLPHVYHDPLRLCLTLPGTREWTGTMRIDQTFVPWATTWLYYFEDWLISDDWKGGGKHPDPTDNERYGRRVRRATRQPRI</sequence>
<evidence type="ECO:0000259" key="2">
    <source>
        <dbReference type="Pfam" id="PF26395"/>
    </source>
</evidence>
<feature type="compositionally biased region" description="Basic and acidic residues" evidence="1">
    <location>
        <begin position="132"/>
        <end position="146"/>
    </location>
</feature>
<organism evidence="3 4">
    <name type="scientific">Rhodopseudomonas palustris (strain DX-1)</name>
    <dbReference type="NCBI Taxonomy" id="652103"/>
    <lineage>
        <taxon>Bacteria</taxon>
        <taxon>Pseudomonadati</taxon>
        <taxon>Pseudomonadota</taxon>
        <taxon>Alphaproteobacteria</taxon>
        <taxon>Hyphomicrobiales</taxon>
        <taxon>Nitrobacteraceae</taxon>
        <taxon>Rhodopseudomonas</taxon>
    </lineage>
</organism>